<dbReference type="PANTHER" id="PTHR24126">
    <property type="entry name" value="ANKYRIN REPEAT, PH AND SEC7 DOMAIN CONTAINING PROTEIN SECG-RELATED"/>
    <property type="match status" value="1"/>
</dbReference>
<dbReference type="EMBL" id="JAWJWF010000050">
    <property type="protein sequence ID" value="KAK6618331.1"/>
    <property type="molecule type" value="Genomic_DNA"/>
</dbReference>
<feature type="repeat" description="ANK" evidence="3">
    <location>
        <begin position="69"/>
        <end position="101"/>
    </location>
</feature>
<dbReference type="PROSITE" id="PS50088">
    <property type="entry name" value="ANK_REPEAT"/>
    <property type="match status" value="3"/>
</dbReference>
<dbReference type="Gene3D" id="1.25.40.20">
    <property type="entry name" value="Ankyrin repeat-containing domain"/>
    <property type="match status" value="2"/>
</dbReference>
<dbReference type="Proteomes" id="UP001359485">
    <property type="component" value="Unassembled WGS sequence"/>
</dbReference>
<comment type="caution">
    <text evidence="4">The sequence shown here is derived from an EMBL/GenBank/DDBJ whole genome shotgun (WGS) entry which is preliminary data.</text>
</comment>
<feature type="repeat" description="ANK" evidence="3">
    <location>
        <begin position="102"/>
        <end position="134"/>
    </location>
</feature>
<organism evidence="4 5">
    <name type="scientific">Polyplax serrata</name>
    <name type="common">Common mouse louse</name>
    <dbReference type="NCBI Taxonomy" id="468196"/>
    <lineage>
        <taxon>Eukaryota</taxon>
        <taxon>Metazoa</taxon>
        <taxon>Ecdysozoa</taxon>
        <taxon>Arthropoda</taxon>
        <taxon>Hexapoda</taxon>
        <taxon>Insecta</taxon>
        <taxon>Pterygota</taxon>
        <taxon>Neoptera</taxon>
        <taxon>Paraneoptera</taxon>
        <taxon>Psocodea</taxon>
        <taxon>Troctomorpha</taxon>
        <taxon>Phthiraptera</taxon>
        <taxon>Anoplura</taxon>
        <taxon>Polyplacidae</taxon>
        <taxon>Polyplax</taxon>
    </lineage>
</organism>
<keyword evidence="1" id="KW-0677">Repeat</keyword>
<name>A0ABR1AG92_POLSC</name>
<dbReference type="InterPro" id="IPR002110">
    <property type="entry name" value="Ankyrin_rpt"/>
</dbReference>
<dbReference type="PROSITE" id="PS50297">
    <property type="entry name" value="ANK_REP_REGION"/>
    <property type="match status" value="2"/>
</dbReference>
<dbReference type="InterPro" id="IPR036770">
    <property type="entry name" value="Ankyrin_rpt-contain_sf"/>
</dbReference>
<accession>A0ABR1AG92</accession>
<protein>
    <submittedName>
        <fullName evidence="4">Uncharacterized protein</fullName>
    </submittedName>
</protein>
<dbReference type="Pfam" id="PF12796">
    <property type="entry name" value="Ank_2"/>
    <property type="match status" value="1"/>
</dbReference>
<sequence length="281" mass="30929">MRESLLDKFLHFCRQGNEDGIRGCLDHVDVDTSDMDGNTALHITCSKDFMGCARILIANGATLDLKNVFGDTPLHLALSSGHLRIAMLLLGSGADFDALNGYSESPIHIAAREGITNIIPMLCTFGCTLNTPNNQGLYAIHLAARNGHIEIIRIKIFLSGSPLYVDILMRNTSSNGILNCENSHGIEIHQGCFDTGEVNLWDFSGVDTYYSIYDYFLEDTLSFTDFDVVKDASVSGARVVLVGTHANTSGLYRDVQGAYISESIQEMRNSLAEEFPRFIFI</sequence>
<reference evidence="4 5" key="1">
    <citation type="submission" date="2023-09" db="EMBL/GenBank/DDBJ databases">
        <title>Genomes of two closely related lineages of the louse Polyplax serrata with different host specificities.</title>
        <authorList>
            <person name="Martinu J."/>
            <person name="Tarabai H."/>
            <person name="Stefka J."/>
            <person name="Hypsa V."/>
        </authorList>
    </citation>
    <scope>NUCLEOTIDE SEQUENCE [LARGE SCALE GENOMIC DNA]</scope>
    <source>
        <strain evidence="4">98ZLc_SE</strain>
    </source>
</reference>
<gene>
    <name evidence="4" type="ORF">RUM44_002783</name>
</gene>
<dbReference type="SMART" id="SM00248">
    <property type="entry name" value="ANK"/>
    <property type="match status" value="4"/>
</dbReference>
<keyword evidence="5" id="KW-1185">Reference proteome</keyword>
<evidence type="ECO:0000256" key="2">
    <source>
        <dbReference type="ARBA" id="ARBA00023043"/>
    </source>
</evidence>
<evidence type="ECO:0000256" key="1">
    <source>
        <dbReference type="ARBA" id="ARBA00022737"/>
    </source>
</evidence>
<proteinExistence type="predicted"/>
<evidence type="ECO:0000256" key="3">
    <source>
        <dbReference type="PROSITE-ProRule" id="PRU00023"/>
    </source>
</evidence>
<feature type="repeat" description="ANK" evidence="3">
    <location>
        <begin position="36"/>
        <end position="68"/>
    </location>
</feature>
<dbReference type="PANTHER" id="PTHR24126:SF14">
    <property type="entry name" value="ANK_REP_REGION DOMAIN-CONTAINING PROTEIN"/>
    <property type="match status" value="1"/>
</dbReference>
<keyword evidence="2 3" id="KW-0040">ANK repeat</keyword>
<evidence type="ECO:0000313" key="5">
    <source>
        <dbReference type="Proteomes" id="UP001359485"/>
    </source>
</evidence>
<evidence type="ECO:0000313" key="4">
    <source>
        <dbReference type="EMBL" id="KAK6618331.1"/>
    </source>
</evidence>
<dbReference type="SUPFAM" id="SSF48403">
    <property type="entry name" value="Ankyrin repeat"/>
    <property type="match status" value="1"/>
</dbReference>
<dbReference type="Pfam" id="PF00023">
    <property type="entry name" value="Ank"/>
    <property type="match status" value="1"/>
</dbReference>